<dbReference type="PANTHER" id="PTHR31793:SF27">
    <property type="entry name" value="NOVEL THIOESTERASE SUPERFAMILY DOMAIN AND SAPOSIN A-TYPE DOMAIN CONTAINING PROTEIN (0610012H03RIK)"/>
    <property type="match status" value="1"/>
</dbReference>
<reference evidence="3" key="1">
    <citation type="submission" date="2021-03" db="EMBL/GenBank/DDBJ databases">
        <title>Alkalibacter marinus sp. nov., isolated from tidal flat sediment.</title>
        <authorList>
            <person name="Namirimu T."/>
            <person name="Yang J.-A."/>
            <person name="Yang S.-H."/>
            <person name="Kim Y.-J."/>
            <person name="Kwon K.K."/>
        </authorList>
    </citation>
    <scope>NUCLEOTIDE SEQUENCE</scope>
    <source>
        <strain evidence="3">ES005</strain>
    </source>
</reference>
<evidence type="ECO:0000313" key="4">
    <source>
        <dbReference type="Proteomes" id="UP000663499"/>
    </source>
</evidence>
<dbReference type="InterPro" id="IPR006684">
    <property type="entry name" value="YbgC/YbaW"/>
</dbReference>
<dbReference type="GO" id="GO:0047617">
    <property type="term" value="F:fatty acyl-CoA hydrolase activity"/>
    <property type="evidence" value="ECO:0007669"/>
    <property type="project" value="TreeGrafter"/>
</dbReference>
<dbReference type="NCBIfam" id="TIGR00051">
    <property type="entry name" value="YbgC/FadM family acyl-CoA thioesterase"/>
    <property type="match status" value="1"/>
</dbReference>
<dbReference type="Proteomes" id="UP000663499">
    <property type="component" value="Chromosome"/>
</dbReference>
<dbReference type="PANTHER" id="PTHR31793">
    <property type="entry name" value="4-HYDROXYBENZOYL-COA THIOESTERASE FAMILY MEMBER"/>
    <property type="match status" value="1"/>
</dbReference>
<dbReference type="InterPro" id="IPR029069">
    <property type="entry name" value="HotDog_dom_sf"/>
</dbReference>
<dbReference type="Pfam" id="PF13279">
    <property type="entry name" value="4HBT_2"/>
    <property type="match status" value="1"/>
</dbReference>
<dbReference type="InterPro" id="IPR050563">
    <property type="entry name" value="4-hydroxybenzoyl-CoA_TE"/>
</dbReference>
<keyword evidence="2" id="KW-0378">Hydrolase</keyword>
<dbReference type="AlphaFoldDB" id="A0A975AID4"/>
<keyword evidence="4" id="KW-1185">Reference proteome</keyword>
<accession>A0A975AID4</accession>
<dbReference type="PIRSF" id="PIRSF003230">
    <property type="entry name" value="YbgC"/>
    <property type="match status" value="1"/>
</dbReference>
<dbReference type="KEGG" id="alka:J0B03_04615"/>
<evidence type="ECO:0000256" key="1">
    <source>
        <dbReference type="ARBA" id="ARBA00005953"/>
    </source>
</evidence>
<sequence length="145" mass="17239">MKKDRYHRKVFYYETDKMGIVHHANYIRMMEEARIHLLENLGLPYDRLEEMGLMIPVLHAECKYKIPLRFGDAFQIDMVITEMTGVRMSIVYTIYGEDGITIHATGSTKHAFVDEQLHPIRLRRRFPEVYEMLLMTTLNKKEESK</sequence>
<dbReference type="Gene3D" id="3.10.129.10">
    <property type="entry name" value="Hotdog Thioesterase"/>
    <property type="match status" value="1"/>
</dbReference>
<gene>
    <name evidence="3" type="ORF">J0B03_04615</name>
</gene>
<protein>
    <submittedName>
        <fullName evidence="3">Acyl-CoA thioesterase</fullName>
    </submittedName>
</protein>
<name>A0A975AID4_9FIRM</name>
<proteinExistence type="inferred from homology"/>
<comment type="similarity">
    <text evidence="1">Belongs to the 4-hydroxybenzoyl-CoA thioesterase family.</text>
</comment>
<dbReference type="CDD" id="cd00586">
    <property type="entry name" value="4HBT"/>
    <property type="match status" value="1"/>
</dbReference>
<organism evidence="3 4">
    <name type="scientific">Alkalibacter rhizosphaerae</name>
    <dbReference type="NCBI Taxonomy" id="2815577"/>
    <lineage>
        <taxon>Bacteria</taxon>
        <taxon>Bacillati</taxon>
        <taxon>Bacillota</taxon>
        <taxon>Clostridia</taxon>
        <taxon>Eubacteriales</taxon>
        <taxon>Eubacteriaceae</taxon>
        <taxon>Alkalibacter</taxon>
    </lineage>
</organism>
<dbReference type="RefSeq" id="WP_207300687.1">
    <property type="nucleotide sequence ID" value="NZ_CP071444.1"/>
</dbReference>
<dbReference type="EMBL" id="CP071444">
    <property type="protein sequence ID" value="QSX09352.1"/>
    <property type="molecule type" value="Genomic_DNA"/>
</dbReference>
<dbReference type="SUPFAM" id="SSF54637">
    <property type="entry name" value="Thioesterase/thiol ester dehydrase-isomerase"/>
    <property type="match status" value="1"/>
</dbReference>
<evidence type="ECO:0000256" key="2">
    <source>
        <dbReference type="ARBA" id="ARBA00022801"/>
    </source>
</evidence>
<evidence type="ECO:0000313" key="3">
    <source>
        <dbReference type="EMBL" id="QSX09352.1"/>
    </source>
</evidence>